<evidence type="ECO:0000313" key="3">
    <source>
        <dbReference type="Proteomes" id="UP000807306"/>
    </source>
</evidence>
<dbReference type="Proteomes" id="UP000807306">
    <property type="component" value="Unassembled WGS sequence"/>
</dbReference>
<gene>
    <name evidence="2" type="ORF">CPB83DRAFT_849418</name>
</gene>
<keyword evidence="3" id="KW-1185">Reference proteome</keyword>
<sequence length="122" mass="13049">MKFFSSTTVGVLGFFVASLVGLATAAPVPASVPDLETLVARADSATYVAEWPENGLQRYRYATNVADKLRFFHAFQHCGGITSNWQAWDENGHGMFDVSEVQGFAGTSIIQCGIRAVTGNGA</sequence>
<dbReference type="AlphaFoldDB" id="A0A9P6JSB5"/>
<evidence type="ECO:0000256" key="1">
    <source>
        <dbReference type="SAM" id="SignalP"/>
    </source>
</evidence>
<dbReference type="EMBL" id="MU157836">
    <property type="protein sequence ID" value="KAF9531151.1"/>
    <property type="molecule type" value="Genomic_DNA"/>
</dbReference>
<comment type="caution">
    <text evidence="2">The sequence shown here is derived from an EMBL/GenBank/DDBJ whole genome shotgun (WGS) entry which is preliminary data.</text>
</comment>
<reference evidence="2" key="1">
    <citation type="submission" date="2020-11" db="EMBL/GenBank/DDBJ databases">
        <authorList>
            <consortium name="DOE Joint Genome Institute"/>
            <person name="Ahrendt S."/>
            <person name="Riley R."/>
            <person name="Andreopoulos W."/>
            <person name="Labutti K."/>
            <person name="Pangilinan J."/>
            <person name="Ruiz-Duenas F.J."/>
            <person name="Barrasa J.M."/>
            <person name="Sanchez-Garcia M."/>
            <person name="Camarero S."/>
            <person name="Miyauchi S."/>
            <person name="Serrano A."/>
            <person name="Linde D."/>
            <person name="Babiker R."/>
            <person name="Drula E."/>
            <person name="Ayuso-Fernandez I."/>
            <person name="Pacheco R."/>
            <person name="Padilla G."/>
            <person name="Ferreira P."/>
            <person name="Barriuso J."/>
            <person name="Kellner H."/>
            <person name="Castanera R."/>
            <person name="Alfaro M."/>
            <person name="Ramirez L."/>
            <person name="Pisabarro A.G."/>
            <person name="Kuo A."/>
            <person name="Tritt A."/>
            <person name="Lipzen A."/>
            <person name="He G."/>
            <person name="Yan M."/>
            <person name="Ng V."/>
            <person name="Cullen D."/>
            <person name="Martin F."/>
            <person name="Rosso M.-N."/>
            <person name="Henrissat B."/>
            <person name="Hibbett D."/>
            <person name="Martinez A.T."/>
            <person name="Grigoriev I.V."/>
        </authorList>
    </citation>
    <scope>NUCLEOTIDE SEQUENCE</scope>
    <source>
        <strain evidence="2">CBS 506.95</strain>
    </source>
</reference>
<evidence type="ECO:0000313" key="2">
    <source>
        <dbReference type="EMBL" id="KAF9531151.1"/>
    </source>
</evidence>
<dbReference type="OrthoDB" id="2920847at2759"/>
<name>A0A9P6JSB5_9AGAR</name>
<proteinExistence type="predicted"/>
<keyword evidence="1" id="KW-0732">Signal</keyword>
<organism evidence="2 3">
    <name type="scientific">Crepidotus variabilis</name>
    <dbReference type="NCBI Taxonomy" id="179855"/>
    <lineage>
        <taxon>Eukaryota</taxon>
        <taxon>Fungi</taxon>
        <taxon>Dikarya</taxon>
        <taxon>Basidiomycota</taxon>
        <taxon>Agaricomycotina</taxon>
        <taxon>Agaricomycetes</taxon>
        <taxon>Agaricomycetidae</taxon>
        <taxon>Agaricales</taxon>
        <taxon>Agaricineae</taxon>
        <taxon>Crepidotaceae</taxon>
        <taxon>Crepidotus</taxon>
    </lineage>
</organism>
<feature type="signal peptide" evidence="1">
    <location>
        <begin position="1"/>
        <end position="25"/>
    </location>
</feature>
<protein>
    <submittedName>
        <fullName evidence="2">Uncharacterized protein</fullName>
    </submittedName>
</protein>
<feature type="chain" id="PRO_5040197794" evidence="1">
    <location>
        <begin position="26"/>
        <end position="122"/>
    </location>
</feature>
<accession>A0A9P6JSB5</accession>